<evidence type="ECO:0000313" key="6">
    <source>
        <dbReference type="Proteomes" id="UP000321947"/>
    </source>
</evidence>
<dbReference type="GO" id="GO:0003774">
    <property type="term" value="F:cytoskeletal motor activity"/>
    <property type="evidence" value="ECO:0007669"/>
    <property type="project" value="InterPro"/>
</dbReference>
<feature type="compositionally biased region" description="Polar residues" evidence="3">
    <location>
        <begin position="13"/>
        <end position="27"/>
    </location>
</feature>
<organism evidence="5 6">
    <name type="scientific">Cucumis melo var. makuwa</name>
    <name type="common">Oriental melon</name>
    <dbReference type="NCBI Taxonomy" id="1194695"/>
    <lineage>
        <taxon>Eukaryota</taxon>
        <taxon>Viridiplantae</taxon>
        <taxon>Streptophyta</taxon>
        <taxon>Embryophyta</taxon>
        <taxon>Tracheophyta</taxon>
        <taxon>Spermatophyta</taxon>
        <taxon>Magnoliopsida</taxon>
        <taxon>eudicotyledons</taxon>
        <taxon>Gunneridae</taxon>
        <taxon>Pentapetalae</taxon>
        <taxon>rosids</taxon>
        <taxon>fabids</taxon>
        <taxon>Cucurbitales</taxon>
        <taxon>Cucurbitaceae</taxon>
        <taxon>Benincaseae</taxon>
        <taxon>Cucumis</taxon>
    </lineage>
</organism>
<dbReference type="PROSITE" id="PS51844">
    <property type="entry name" value="SH3_LIKE"/>
    <property type="match status" value="1"/>
</dbReference>
<name>A0A5D3D263_CUCMM</name>
<evidence type="ECO:0000313" key="5">
    <source>
        <dbReference type="EMBL" id="TYK17987.1"/>
    </source>
</evidence>
<reference evidence="5 6" key="1">
    <citation type="submission" date="2019-08" db="EMBL/GenBank/DDBJ databases">
        <title>Draft genome sequences of two oriental melons (Cucumis melo L. var makuwa).</title>
        <authorList>
            <person name="Kwon S.-Y."/>
        </authorList>
    </citation>
    <scope>NUCLEOTIDE SEQUENCE [LARGE SCALE GENOMIC DNA]</scope>
    <source>
        <strain evidence="6">cv. Chang Bougi</strain>
        <tissue evidence="5">Leaf</tissue>
    </source>
</reference>
<dbReference type="AlphaFoldDB" id="A0A5D3D263"/>
<sequence>MPELENSRLLPPQTMNEAQTQTQTTPNFWDKPVNIVVGSQIWVGDIDSVWIDGLVLNITGEDAEIQTSDGRQVI</sequence>
<keyword evidence="1" id="KW-0547">Nucleotide-binding</keyword>
<protein>
    <submittedName>
        <fullName evidence="5">Myosin-16 isoform X4</fullName>
    </submittedName>
</protein>
<dbReference type="Proteomes" id="UP000321947">
    <property type="component" value="Unassembled WGS sequence"/>
</dbReference>
<dbReference type="GO" id="GO:0005524">
    <property type="term" value="F:ATP binding"/>
    <property type="evidence" value="ECO:0007669"/>
    <property type="project" value="UniProtKB-KW"/>
</dbReference>
<evidence type="ECO:0000256" key="3">
    <source>
        <dbReference type="SAM" id="MobiDB-lite"/>
    </source>
</evidence>
<accession>A0A5D3D263</accession>
<feature type="region of interest" description="Disordered" evidence="3">
    <location>
        <begin position="1"/>
        <end position="28"/>
    </location>
</feature>
<comment type="caution">
    <text evidence="5">The sequence shown here is derived from an EMBL/GenBank/DDBJ whole genome shotgun (WGS) entry which is preliminary data.</text>
</comment>
<dbReference type="GO" id="GO:0016459">
    <property type="term" value="C:myosin complex"/>
    <property type="evidence" value="ECO:0007669"/>
    <property type="project" value="InterPro"/>
</dbReference>
<dbReference type="InterPro" id="IPR004009">
    <property type="entry name" value="SH3_Myosin"/>
</dbReference>
<gene>
    <name evidence="5" type="ORF">E5676_scaffold306G002960</name>
</gene>
<proteinExistence type="predicted"/>
<evidence type="ECO:0000256" key="2">
    <source>
        <dbReference type="ARBA" id="ARBA00022840"/>
    </source>
</evidence>
<feature type="domain" description="Myosin N-terminal SH3-like" evidence="4">
    <location>
        <begin position="36"/>
        <end position="74"/>
    </location>
</feature>
<evidence type="ECO:0000259" key="4">
    <source>
        <dbReference type="PROSITE" id="PS51844"/>
    </source>
</evidence>
<evidence type="ECO:0000256" key="1">
    <source>
        <dbReference type="ARBA" id="ARBA00022741"/>
    </source>
</evidence>
<keyword evidence="2" id="KW-0067">ATP-binding</keyword>
<dbReference type="EMBL" id="SSTD01007940">
    <property type="protein sequence ID" value="TYK17987.1"/>
    <property type="molecule type" value="Genomic_DNA"/>
</dbReference>